<evidence type="ECO:0000259" key="9">
    <source>
        <dbReference type="Pfam" id="PF00266"/>
    </source>
</evidence>
<comment type="caution">
    <text evidence="10">The sequence shown here is derived from an EMBL/GenBank/DDBJ whole genome shotgun (WGS) entry which is preliminary data.</text>
</comment>
<evidence type="ECO:0000256" key="3">
    <source>
        <dbReference type="ARBA" id="ARBA00022679"/>
    </source>
</evidence>
<dbReference type="AlphaFoldDB" id="A0A1G2DAX2"/>
<organism evidence="10 11">
    <name type="scientific">Candidatus Lloydbacteria bacterium RIFCSPHIGHO2_02_FULL_54_17</name>
    <dbReference type="NCBI Taxonomy" id="1798664"/>
    <lineage>
        <taxon>Bacteria</taxon>
        <taxon>Candidatus Lloydiibacteriota</taxon>
    </lineage>
</organism>
<name>A0A1G2DAX2_9BACT</name>
<evidence type="ECO:0000256" key="1">
    <source>
        <dbReference type="ARBA" id="ARBA00001933"/>
    </source>
</evidence>
<evidence type="ECO:0000256" key="2">
    <source>
        <dbReference type="ARBA" id="ARBA00006490"/>
    </source>
</evidence>
<dbReference type="Proteomes" id="UP000178636">
    <property type="component" value="Unassembled WGS sequence"/>
</dbReference>
<comment type="cofactor">
    <cofactor evidence="1">
        <name>pyridoxal 5'-phosphate</name>
        <dbReference type="ChEBI" id="CHEBI:597326"/>
    </cofactor>
</comment>
<comment type="catalytic activity">
    <reaction evidence="8">
        <text>(sulfur carrier)-H + L-cysteine = (sulfur carrier)-SH + L-alanine</text>
        <dbReference type="Rhea" id="RHEA:43892"/>
        <dbReference type="Rhea" id="RHEA-COMP:14737"/>
        <dbReference type="Rhea" id="RHEA-COMP:14739"/>
        <dbReference type="ChEBI" id="CHEBI:29917"/>
        <dbReference type="ChEBI" id="CHEBI:35235"/>
        <dbReference type="ChEBI" id="CHEBI:57972"/>
        <dbReference type="ChEBI" id="CHEBI:64428"/>
        <dbReference type="EC" id="2.8.1.7"/>
    </reaction>
</comment>
<evidence type="ECO:0000256" key="6">
    <source>
        <dbReference type="ARBA" id="ARBA00023004"/>
    </source>
</evidence>
<feature type="domain" description="Aminotransferase class V" evidence="9">
    <location>
        <begin position="194"/>
        <end position="407"/>
    </location>
</feature>
<keyword evidence="6" id="KW-0408">Iron</keyword>
<keyword evidence="5" id="KW-0663">Pyridoxal phosphate</keyword>
<accession>A0A1G2DAX2</accession>
<protein>
    <recommendedName>
        <fullName evidence="9">Aminotransferase class V domain-containing protein</fullName>
    </recommendedName>
</protein>
<dbReference type="PIRSF" id="PIRSF005572">
    <property type="entry name" value="NifS"/>
    <property type="match status" value="1"/>
</dbReference>
<evidence type="ECO:0000313" key="11">
    <source>
        <dbReference type="Proteomes" id="UP000178636"/>
    </source>
</evidence>
<dbReference type="Pfam" id="PF00266">
    <property type="entry name" value="Aminotran_5"/>
    <property type="match status" value="2"/>
</dbReference>
<dbReference type="PANTHER" id="PTHR11601">
    <property type="entry name" value="CYSTEINE DESULFURYLASE FAMILY MEMBER"/>
    <property type="match status" value="1"/>
</dbReference>
<dbReference type="InterPro" id="IPR015421">
    <property type="entry name" value="PyrdxlP-dep_Trfase_major"/>
</dbReference>
<sequence length="425" mass="46418">MKRIYLDHAAATPVDARVAKAMQPHWGDRFGNPSAIHKEGVSAKKAVEEARGSIAHHLGIHADEVVFTGSATESANLALFGTVGAWRRSHHKEVPHIIVSAIEHDAVLESARKLEAEGVRVTWLPVDRRGVVDLGVLKDALTENTVLVSVMYANNEIGTIQPVRDIAKVIRKWKKEHRQMTRDRKVEGDERCPLFHTDAVQAANYCDMSIPRLGVDMLTMNAAKIYGPKGVGLLALLRGTPLEPLLVGGGHEDGRRAGTENVPAIVGFAEALRIAQEMSKKESKRLVTLRDYAIGELRKIRGIQGPTLRINPQGRTLYSGPSINGDEVVRLPNNVNFSLPGIDHEFLALQLDAKGFAVATKSACNETDAETSHVLAALREADGTDLPQSGIRLSFGRSTTKKDVGAFLSVFRDRVKFAANVNRKI</sequence>
<dbReference type="Gene3D" id="1.10.260.50">
    <property type="match status" value="1"/>
</dbReference>
<dbReference type="InterPro" id="IPR000192">
    <property type="entry name" value="Aminotrans_V_dom"/>
</dbReference>
<feature type="domain" description="Aminotransferase class V" evidence="9">
    <location>
        <begin position="4"/>
        <end position="172"/>
    </location>
</feature>
<dbReference type="GO" id="GO:0031071">
    <property type="term" value="F:cysteine desulfurase activity"/>
    <property type="evidence" value="ECO:0007669"/>
    <property type="project" value="UniProtKB-EC"/>
</dbReference>
<proteinExistence type="inferred from homology"/>
<keyword evidence="7" id="KW-0411">Iron-sulfur</keyword>
<comment type="similarity">
    <text evidence="2">Belongs to the class-V pyridoxal-phosphate-dependent aminotransferase family. NifS/IscS subfamily.</text>
</comment>
<dbReference type="PANTHER" id="PTHR11601:SF34">
    <property type="entry name" value="CYSTEINE DESULFURASE"/>
    <property type="match status" value="1"/>
</dbReference>
<dbReference type="GO" id="GO:0051536">
    <property type="term" value="F:iron-sulfur cluster binding"/>
    <property type="evidence" value="ECO:0007669"/>
    <property type="project" value="UniProtKB-KW"/>
</dbReference>
<dbReference type="EMBL" id="MHLO01000046">
    <property type="protein sequence ID" value="OGZ10766.1"/>
    <property type="molecule type" value="Genomic_DNA"/>
</dbReference>
<evidence type="ECO:0000256" key="4">
    <source>
        <dbReference type="ARBA" id="ARBA00022723"/>
    </source>
</evidence>
<evidence type="ECO:0000256" key="7">
    <source>
        <dbReference type="ARBA" id="ARBA00023014"/>
    </source>
</evidence>
<dbReference type="Gene3D" id="3.90.1150.10">
    <property type="entry name" value="Aspartate Aminotransferase, domain 1"/>
    <property type="match status" value="1"/>
</dbReference>
<dbReference type="InterPro" id="IPR016454">
    <property type="entry name" value="Cysteine_dSase"/>
</dbReference>
<keyword evidence="4" id="KW-0479">Metal-binding</keyword>
<evidence type="ECO:0000256" key="8">
    <source>
        <dbReference type="ARBA" id="ARBA00050776"/>
    </source>
</evidence>
<evidence type="ECO:0000313" key="10">
    <source>
        <dbReference type="EMBL" id="OGZ10766.1"/>
    </source>
</evidence>
<dbReference type="SUPFAM" id="SSF53383">
    <property type="entry name" value="PLP-dependent transferases"/>
    <property type="match status" value="1"/>
</dbReference>
<reference evidence="10 11" key="1">
    <citation type="journal article" date="2016" name="Nat. Commun.">
        <title>Thousands of microbial genomes shed light on interconnected biogeochemical processes in an aquifer system.</title>
        <authorList>
            <person name="Anantharaman K."/>
            <person name="Brown C.T."/>
            <person name="Hug L.A."/>
            <person name="Sharon I."/>
            <person name="Castelle C.J."/>
            <person name="Probst A.J."/>
            <person name="Thomas B.C."/>
            <person name="Singh A."/>
            <person name="Wilkins M.J."/>
            <person name="Karaoz U."/>
            <person name="Brodie E.L."/>
            <person name="Williams K.H."/>
            <person name="Hubbard S.S."/>
            <person name="Banfield J.F."/>
        </authorList>
    </citation>
    <scope>NUCLEOTIDE SEQUENCE [LARGE SCALE GENOMIC DNA]</scope>
</reference>
<keyword evidence="3" id="KW-0808">Transferase</keyword>
<dbReference type="Gene3D" id="3.40.640.10">
    <property type="entry name" value="Type I PLP-dependent aspartate aminotransferase-like (Major domain)"/>
    <property type="match status" value="1"/>
</dbReference>
<dbReference type="InterPro" id="IPR015424">
    <property type="entry name" value="PyrdxlP-dep_Trfase"/>
</dbReference>
<dbReference type="GO" id="GO:0046872">
    <property type="term" value="F:metal ion binding"/>
    <property type="evidence" value="ECO:0007669"/>
    <property type="project" value="UniProtKB-KW"/>
</dbReference>
<dbReference type="STRING" id="1798664.A3C93_05620"/>
<gene>
    <name evidence="10" type="ORF">A3C93_05620</name>
</gene>
<dbReference type="InterPro" id="IPR015422">
    <property type="entry name" value="PyrdxlP-dep_Trfase_small"/>
</dbReference>
<evidence type="ECO:0000256" key="5">
    <source>
        <dbReference type="ARBA" id="ARBA00022898"/>
    </source>
</evidence>